<keyword evidence="2" id="KW-1185">Reference proteome</keyword>
<dbReference type="RefSeq" id="WP_272096936.1">
    <property type="nucleotide sequence ID" value="NZ_JAQNDK010000002.1"/>
</dbReference>
<sequence length="379" mass="41450">MVALLRAVHRVLPAIGVLAGVLVLAGCGDRGKTAEQDLLKRPPAVLQFDGYVYVPTETSDFKILERVRAQTRTVFTGLRKSRVMVSRREVQGATTDNFAKEAVTVVDAAGHRTLALRVRYRFVARPEVANGIDDRKELPLALLHREDDEVAERIYEECTPPQERRKGGASAVGLDFDPSVPSCKAAMAAEQAAIDAARAKVPELAGGPPASAKDTVVPIEEVRRLYIPTQVTIELRDRKPGEVTPRFVPVDRPEKEDARIATAERPGGEHPEGLEPAAVLIDPDLKVERTPEERAIAEGTLLPKMPTTGGTGAVSGERRIEVVSPAVAQAQQRKAEAAATANERFEIPFETLTDPKFLVVWFSLLMAYPILRGDPRKKR</sequence>
<evidence type="ECO:0000313" key="1">
    <source>
        <dbReference type="EMBL" id="MDC0679924.1"/>
    </source>
</evidence>
<name>A0ABT5C0I2_9BACT</name>
<accession>A0ABT5C0I2</accession>
<dbReference type="PROSITE" id="PS51257">
    <property type="entry name" value="PROKAR_LIPOPROTEIN"/>
    <property type="match status" value="1"/>
</dbReference>
<proteinExistence type="predicted"/>
<comment type="caution">
    <text evidence="1">The sequence shown here is derived from an EMBL/GenBank/DDBJ whole genome shotgun (WGS) entry which is preliminary data.</text>
</comment>
<reference evidence="1 2" key="1">
    <citation type="submission" date="2023-01" db="EMBL/GenBank/DDBJ databases">
        <title>Minimal conservation of predation-associated metabolite biosynthetic gene clusters underscores biosynthetic potential of Myxococcota including descriptions for ten novel species: Archangium lansinium sp. nov., Myxococcus landrumus sp. nov., Nannocystis bai.</title>
        <authorList>
            <person name="Ahearne A."/>
            <person name="Stevens C."/>
            <person name="Dowd S."/>
        </authorList>
    </citation>
    <scope>NUCLEOTIDE SEQUENCE [LARGE SCALE GENOMIC DNA]</scope>
    <source>
        <strain evidence="1 2">WIWO2</strain>
    </source>
</reference>
<gene>
    <name evidence="1" type="ORF">POL72_19440</name>
</gene>
<protein>
    <recommendedName>
        <fullName evidence="3">Lipoprotein</fullName>
    </recommendedName>
</protein>
<dbReference type="Proteomes" id="UP001217485">
    <property type="component" value="Unassembled WGS sequence"/>
</dbReference>
<organism evidence="1 2">
    <name type="scientific">Sorangium atrum</name>
    <dbReference type="NCBI Taxonomy" id="2995308"/>
    <lineage>
        <taxon>Bacteria</taxon>
        <taxon>Pseudomonadati</taxon>
        <taxon>Myxococcota</taxon>
        <taxon>Polyangia</taxon>
        <taxon>Polyangiales</taxon>
        <taxon>Polyangiaceae</taxon>
        <taxon>Sorangium</taxon>
    </lineage>
</organism>
<evidence type="ECO:0000313" key="2">
    <source>
        <dbReference type="Proteomes" id="UP001217485"/>
    </source>
</evidence>
<evidence type="ECO:0008006" key="3">
    <source>
        <dbReference type="Google" id="ProtNLM"/>
    </source>
</evidence>
<dbReference type="EMBL" id="JAQNDK010000002">
    <property type="protein sequence ID" value="MDC0679924.1"/>
    <property type="molecule type" value="Genomic_DNA"/>
</dbReference>